<feature type="transmembrane region" description="Helical" evidence="13">
    <location>
        <begin position="109"/>
        <end position="131"/>
    </location>
</feature>
<evidence type="ECO:0000256" key="4">
    <source>
        <dbReference type="ARBA" id="ARBA00022475"/>
    </source>
</evidence>
<dbReference type="GO" id="GO:0046872">
    <property type="term" value="F:metal ion binding"/>
    <property type="evidence" value="ECO:0007669"/>
    <property type="project" value="UniProtKB-KW"/>
</dbReference>
<accession>A0A212PX80</accession>
<evidence type="ECO:0000256" key="1">
    <source>
        <dbReference type="ARBA" id="ARBA00001970"/>
    </source>
</evidence>
<keyword evidence="4" id="KW-1003">Cell membrane</keyword>
<comment type="cofactor">
    <cofactor evidence="1">
        <name>heme b</name>
        <dbReference type="ChEBI" id="CHEBI:60344"/>
    </cofactor>
</comment>
<feature type="transmembrane region" description="Helical" evidence="13">
    <location>
        <begin position="30"/>
        <end position="50"/>
    </location>
</feature>
<keyword evidence="6 13" id="KW-0812">Transmembrane</keyword>
<sequence length="196" mass="22056">MSESEFDDAYGRSTPLPSEPRRAYTLPAVWLHWLTAILVMATLPVAWIMSSLPDNDPRADTYFTIHKSLGVTIFVLVVLRLLWRAIKPAPDLPHDIPPWQALAARINHWLLYAILLVMALSGYLLTVAAGYPLSYFGLFDVPGFGKYETLANVADTLHVLGRFLVYLFVAVHILAAIWHVAVRRDGTLNRILPPQR</sequence>
<evidence type="ECO:0000256" key="2">
    <source>
        <dbReference type="ARBA" id="ARBA00004651"/>
    </source>
</evidence>
<evidence type="ECO:0000256" key="7">
    <source>
        <dbReference type="ARBA" id="ARBA00022723"/>
    </source>
</evidence>
<protein>
    <submittedName>
        <fullName evidence="15">Cytochrome b561</fullName>
    </submittedName>
</protein>
<feature type="transmembrane region" description="Helical" evidence="13">
    <location>
        <begin position="163"/>
        <end position="182"/>
    </location>
</feature>
<dbReference type="InterPro" id="IPR052168">
    <property type="entry name" value="Cytochrome_b561_oxidase"/>
</dbReference>
<keyword evidence="5" id="KW-0349">Heme</keyword>
<dbReference type="RefSeq" id="WP_165769343.1">
    <property type="nucleotide sequence ID" value="NZ_FYEH01000001.1"/>
</dbReference>
<evidence type="ECO:0000256" key="13">
    <source>
        <dbReference type="SAM" id="Phobius"/>
    </source>
</evidence>
<dbReference type="Pfam" id="PF01292">
    <property type="entry name" value="Ni_hydr_CYTB"/>
    <property type="match status" value="1"/>
</dbReference>
<evidence type="ECO:0000256" key="5">
    <source>
        <dbReference type="ARBA" id="ARBA00022617"/>
    </source>
</evidence>
<dbReference type="SUPFAM" id="SSF81342">
    <property type="entry name" value="Transmembrane di-heme cytochromes"/>
    <property type="match status" value="1"/>
</dbReference>
<feature type="transmembrane region" description="Helical" evidence="13">
    <location>
        <begin position="62"/>
        <end position="83"/>
    </location>
</feature>
<dbReference type="InterPro" id="IPR011577">
    <property type="entry name" value="Cyt_b561_bac/Ni-Hgenase"/>
</dbReference>
<keyword evidence="8" id="KW-0249">Electron transport</keyword>
<evidence type="ECO:0000313" key="16">
    <source>
        <dbReference type="Proteomes" id="UP000197065"/>
    </source>
</evidence>
<keyword evidence="7" id="KW-0479">Metal-binding</keyword>
<dbReference type="GO" id="GO:0022904">
    <property type="term" value="P:respiratory electron transport chain"/>
    <property type="evidence" value="ECO:0007669"/>
    <property type="project" value="InterPro"/>
</dbReference>
<comment type="subcellular location">
    <subcellularLocation>
        <location evidence="2">Cell membrane</location>
        <topology evidence="2">Multi-pass membrane protein</topology>
    </subcellularLocation>
</comment>
<dbReference type="PANTHER" id="PTHR30529:SF1">
    <property type="entry name" value="CYTOCHROME B561 HOMOLOG 2"/>
    <property type="match status" value="1"/>
</dbReference>
<dbReference type="EMBL" id="FYEH01000001">
    <property type="protein sequence ID" value="SNB51662.1"/>
    <property type="molecule type" value="Genomic_DNA"/>
</dbReference>
<keyword evidence="9 13" id="KW-1133">Transmembrane helix</keyword>
<evidence type="ECO:0000256" key="6">
    <source>
        <dbReference type="ARBA" id="ARBA00022692"/>
    </source>
</evidence>
<comment type="similarity">
    <text evidence="12">Belongs to the cytochrome b561 family.</text>
</comment>
<dbReference type="GO" id="GO:0009055">
    <property type="term" value="F:electron transfer activity"/>
    <property type="evidence" value="ECO:0007669"/>
    <property type="project" value="InterPro"/>
</dbReference>
<evidence type="ECO:0000256" key="12">
    <source>
        <dbReference type="ARBA" id="ARBA00037975"/>
    </source>
</evidence>
<gene>
    <name evidence="15" type="ORF">SAMN07250955_101120</name>
</gene>
<evidence type="ECO:0000256" key="3">
    <source>
        <dbReference type="ARBA" id="ARBA00022448"/>
    </source>
</evidence>
<evidence type="ECO:0000313" key="15">
    <source>
        <dbReference type="EMBL" id="SNB51662.1"/>
    </source>
</evidence>
<evidence type="ECO:0000256" key="11">
    <source>
        <dbReference type="ARBA" id="ARBA00023136"/>
    </source>
</evidence>
<dbReference type="Proteomes" id="UP000197065">
    <property type="component" value="Unassembled WGS sequence"/>
</dbReference>
<keyword evidence="16" id="KW-1185">Reference proteome</keyword>
<dbReference type="Gene3D" id="1.20.950.20">
    <property type="entry name" value="Transmembrane di-heme cytochromes, Chain C"/>
    <property type="match status" value="1"/>
</dbReference>
<dbReference type="GO" id="GO:0005886">
    <property type="term" value="C:plasma membrane"/>
    <property type="evidence" value="ECO:0007669"/>
    <property type="project" value="UniProtKB-SubCell"/>
</dbReference>
<evidence type="ECO:0000256" key="10">
    <source>
        <dbReference type="ARBA" id="ARBA00023004"/>
    </source>
</evidence>
<dbReference type="AlphaFoldDB" id="A0A212PX80"/>
<proteinExistence type="inferred from homology"/>
<organism evidence="15 16">
    <name type="scientific">Arboricoccus pini</name>
    <dbReference type="NCBI Taxonomy" id="1963835"/>
    <lineage>
        <taxon>Bacteria</taxon>
        <taxon>Pseudomonadati</taxon>
        <taxon>Pseudomonadota</taxon>
        <taxon>Alphaproteobacteria</taxon>
        <taxon>Geminicoccales</taxon>
        <taxon>Geminicoccaceae</taxon>
        <taxon>Arboricoccus</taxon>
    </lineage>
</organism>
<name>A0A212PX80_9PROT</name>
<evidence type="ECO:0000256" key="9">
    <source>
        <dbReference type="ARBA" id="ARBA00022989"/>
    </source>
</evidence>
<keyword evidence="3" id="KW-0813">Transport</keyword>
<evidence type="ECO:0000259" key="14">
    <source>
        <dbReference type="Pfam" id="PF01292"/>
    </source>
</evidence>
<feature type="domain" description="Cytochrome b561 bacterial/Ni-hydrogenase" evidence="14">
    <location>
        <begin position="24"/>
        <end position="193"/>
    </location>
</feature>
<reference evidence="15 16" key="1">
    <citation type="submission" date="2017-06" db="EMBL/GenBank/DDBJ databases">
        <authorList>
            <person name="Kim H.J."/>
            <person name="Triplett B.A."/>
        </authorList>
    </citation>
    <scope>NUCLEOTIDE SEQUENCE [LARGE SCALE GENOMIC DNA]</scope>
    <source>
        <strain evidence="15 16">B29T1</strain>
    </source>
</reference>
<keyword evidence="10" id="KW-0408">Iron</keyword>
<dbReference type="GO" id="GO:0020037">
    <property type="term" value="F:heme binding"/>
    <property type="evidence" value="ECO:0007669"/>
    <property type="project" value="TreeGrafter"/>
</dbReference>
<dbReference type="PANTHER" id="PTHR30529">
    <property type="entry name" value="CYTOCHROME B561"/>
    <property type="match status" value="1"/>
</dbReference>
<evidence type="ECO:0000256" key="8">
    <source>
        <dbReference type="ARBA" id="ARBA00022982"/>
    </source>
</evidence>
<keyword evidence="11 13" id="KW-0472">Membrane</keyword>
<dbReference type="InterPro" id="IPR016174">
    <property type="entry name" value="Di-haem_cyt_TM"/>
</dbReference>